<evidence type="ECO:0000313" key="1">
    <source>
        <dbReference type="EnsemblPlants" id="KQK89099"/>
    </source>
</evidence>
<reference evidence="2" key="1">
    <citation type="journal article" date="2012" name="Nat. Biotechnol.">
        <title>Reference genome sequence of the model plant Setaria.</title>
        <authorList>
            <person name="Bennetzen J.L."/>
            <person name="Schmutz J."/>
            <person name="Wang H."/>
            <person name="Percifield R."/>
            <person name="Hawkins J."/>
            <person name="Pontaroli A.C."/>
            <person name="Estep M."/>
            <person name="Feng L."/>
            <person name="Vaughn J.N."/>
            <person name="Grimwood J."/>
            <person name="Jenkins J."/>
            <person name="Barry K."/>
            <person name="Lindquist E."/>
            <person name="Hellsten U."/>
            <person name="Deshpande S."/>
            <person name="Wang X."/>
            <person name="Wu X."/>
            <person name="Mitros T."/>
            <person name="Triplett J."/>
            <person name="Yang X."/>
            <person name="Ye C.Y."/>
            <person name="Mauro-Herrera M."/>
            <person name="Wang L."/>
            <person name="Li P."/>
            <person name="Sharma M."/>
            <person name="Sharma R."/>
            <person name="Ronald P.C."/>
            <person name="Panaud O."/>
            <person name="Kellogg E.A."/>
            <person name="Brutnell T.P."/>
            <person name="Doust A.N."/>
            <person name="Tuskan G.A."/>
            <person name="Rokhsar D."/>
            <person name="Devos K.M."/>
        </authorList>
    </citation>
    <scope>NUCLEOTIDE SEQUENCE [LARGE SCALE GENOMIC DNA]</scope>
    <source>
        <strain evidence="2">cv. Yugu1</strain>
    </source>
</reference>
<accession>K4APC4</accession>
<dbReference type="Proteomes" id="UP000004995">
    <property type="component" value="Unassembled WGS sequence"/>
</dbReference>
<sequence length="36" mass="4394">MEYLITSLIIFRERVMLHGTYVWNLKKKINSQNILQ</sequence>
<protein>
    <submittedName>
        <fullName evidence="1">Uncharacterized protein</fullName>
    </submittedName>
</protein>
<dbReference type="Gramene" id="KQK89099">
    <property type="protein sequence ID" value="KQK89099"/>
    <property type="gene ID" value="SETIT_040772mg"/>
</dbReference>
<keyword evidence="2" id="KW-1185">Reference proteome</keyword>
<name>K4APC4_SETIT</name>
<dbReference type="AlphaFoldDB" id="K4APC4"/>
<dbReference type="EMBL" id="AGNK02005616">
    <property type="status" value="NOT_ANNOTATED_CDS"/>
    <property type="molecule type" value="Genomic_DNA"/>
</dbReference>
<dbReference type="EnsemblPlants" id="KQK89099">
    <property type="protein sequence ID" value="KQK89099"/>
    <property type="gene ID" value="SETIT_040772mg"/>
</dbReference>
<evidence type="ECO:0000313" key="2">
    <source>
        <dbReference type="Proteomes" id="UP000004995"/>
    </source>
</evidence>
<dbReference type="HOGENOM" id="CLU_3360636_0_0_1"/>
<proteinExistence type="predicted"/>
<dbReference type="InParanoid" id="K4APC4"/>
<organism evidence="1 2">
    <name type="scientific">Setaria italica</name>
    <name type="common">Foxtail millet</name>
    <name type="synonym">Panicum italicum</name>
    <dbReference type="NCBI Taxonomy" id="4555"/>
    <lineage>
        <taxon>Eukaryota</taxon>
        <taxon>Viridiplantae</taxon>
        <taxon>Streptophyta</taxon>
        <taxon>Embryophyta</taxon>
        <taxon>Tracheophyta</taxon>
        <taxon>Spermatophyta</taxon>
        <taxon>Magnoliopsida</taxon>
        <taxon>Liliopsida</taxon>
        <taxon>Poales</taxon>
        <taxon>Poaceae</taxon>
        <taxon>PACMAD clade</taxon>
        <taxon>Panicoideae</taxon>
        <taxon>Panicodae</taxon>
        <taxon>Paniceae</taxon>
        <taxon>Cenchrinae</taxon>
        <taxon>Setaria</taxon>
    </lineage>
</organism>
<reference evidence="1" key="2">
    <citation type="submission" date="2018-08" db="UniProtKB">
        <authorList>
            <consortium name="EnsemblPlants"/>
        </authorList>
    </citation>
    <scope>IDENTIFICATION</scope>
    <source>
        <strain evidence="1">Yugu1</strain>
    </source>
</reference>